<dbReference type="Pfam" id="PF00160">
    <property type="entry name" value="Pro_isomerase"/>
    <property type="match status" value="1"/>
</dbReference>
<evidence type="ECO:0000256" key="3">
    <source>
        <dbReference type="ARBA" id="ARBA00023110"/>
    </source>
</evidence>
<evidence type="ECO:0000256" key="1">
    <source>
        <dbReference type="ARBA" id="ARBA00002388"/>
    </source>
</evidence>
<dbReference type="AlphaFoldDB" id="A0AAE3DL12"/>
<evidence type="ECO:0000256" key="5">
    <source>
        <dbReference type="RuleBase" id="RU363019"/>
    </source>
</evidence>
<feature type="domain" description="PPIase cyclophilin-type" evidence="6">
    <location>
        <begin position="4"/>
        <end position="160"/>
    </location>
</feature>
<dbReference type="EC" id="5.2.1.8" evidence="5"/>
<dbReference type="InterPro" id="IPR002130">
    <property type="entry name" value="Cyclophilin-type_PPIase_dom"/>
</dbReference>
<accession>A0AAE3DL12</accession>
<dbReference type="EMBL" id="JAJEPU010000016">
    <property type="protein sequence ID" value="MCC2164611.1"/>
    <property type="molecule type" value="Genomic_DNA"/>
</dbReference>
<dbReference type="Proteomes" id="UP001198962">
    <property type="component" value="Unassembled WGS sequence"/>
</dbReference>
<dbReference type="GO" id="GO:0006457">
    <property type="term" value="P:protein folding"/>
    <property type="evidence" value="ECO:0007669"/>
    <property type="project" value="InterPro"/>
</dbReference>
<dbReference type="InterPro" id="IPR024936">
    <property type="entry name" value="Cyclophilin-type_PPIase"/>
</dbReference>
<keyword evidence="4 5" id="KW-0413">Isomerase</keyword>
<comment type="similarity">
    <text evidence="2 5">Belongs to the cyclophilin-type PPIase family.</text>
</comment>
<dbReference type="InterPro" id="IPR029000">
    <property type="entry name" value="Cyclophilin-like_dom_sf"/>
</dbReference>
<comment type="catalytic activity">
    <reaction evidence="5">
        <text>[protein]-peptidylproline (omega=180) = [protein]-peptidylproline (omega=0)</text>
        <dbReference type="Rhea" id="RHEA:16237"/>
        <dbReference type="Rhea" id="RHEA-COMP:10747"/>
        <dbReference type="Rhea" id="RHEA-COMP:10748"/>
        <dbReference type="ChEBI" id="CHEBI:83833"/>
        <dbReference type="ChEBI" id="CHEBI:83834"/>
        <dbReference type="EC" id="5.2.1.8"/>
    </reaction>
</comment>
<keyword evidence="3 5" id="KW-0697">Rotamase</keyword>
<dbReference type="CDD" id="cd00317">
    <property type="entry name" value="cyclophilin"/>
    <property type="match status" value="1"/>
</dbReference>
<proteinExistence type="inferred from homology"/>
<evidence type="ECO:0000313" key="8">
    <source>
        <dbReference type="Proteomes" id="UP001198962"/>
    </source>
</evidence>
<dbReference type="InterPro" id="IPR020892">
    <property type="entry name" value="Cyclophilin-type_PPIase_CS"/>
</dbReference>
<dbReference type="PANTHER" id="PTHR45625:SF4">
    <property type="entry name" value="PEPTIDYLPROLYL ISOMERASE DOMAIN AND WD REPEAT-CONTAINING PROTEIN 1"/>
    <property type="match status" value="1"/>
</dbReference>
<dbReference type="InterPro" id="IPR044666">
    <property type="entry name" value="Cyclophilin_A-like"/>
</dbReference>
<evidence type="ECO:0000256" key="4">
    <source>
        <dbReference type="ARBA" id="ARBA00023235"/>
    </source>
</evidence>
<dbReference type="GO" id="GO:0003755">
    <property type="term" value="F:peptidyl-prolyl cis-trans isomerase activity"/>
    <property type="evidence" value="ECO:0007669"/>
    <property type="project" value="UniProtKB-UniRule"/>
</dbReference>
<organism evidence="7 8">
    <name type="scientific">Brotaphodocola catenula</name>
    <dbReference type="NCBI Taxonomy" id="2885361"/>
    <lineage>
        <taxon>Bacteria</taxon>
        <taxon>Bacillati</taxon>
        <taxon>Bacillota</taxon>
        <taxon>Clostridia</taxon>
        <taxon>Lachnospirales</taxon>
        <taxon>Lachnospiraceae</taxon>
        <taxon>Brotaphodocola</taxon>
    </lineage>
</organism>
<evidence type="ECO:0000313" key="7">
    <source>
        <dbReference type="EMBL" id="MCC2164611.1"/>
    </source>
</evidence>
<evidence type="ECO:0000256" key="2">
    <source>
        <dbReference type="ARBA" id="ARBA00007365"/>
    </source>
</evidence>
<comment type="caution">
    <text evidence="7">The sequence shown here is derived from an EMBL/GenBank/DDBJ whole genome shotgun (WGS) entry which is preliminary data.</text>
</comment>
<dbReference type="PROSITE" id="PS50072">
    <property type="entry name" value="CSA_PPIASE_2"/>
    <property type="match status" value="1"/>
</dbReference>
<sequence>MNKNPEITITMENGDQIRAELYPEIAPNTVKNFISLVKKGFYDGLIFHRVIQGFMIQGGCPQGTGMGGPGYSIKGEFSQNGFKNDLKHSEGVLSMARSMMPNSAGSQFFIMHKSAPHLDGAYAAFGKVVEGMDVVNKIAETRTDYSDRPLKEQKIKSITVDTFGAEYDEPEKA</sequence>
<dbReference type="PANTHER" id="PTHR45625">
    <property type="entry name" value="PEPTIDYL-PROLYL CIS-TRANS ISOMERASE-RELATED"/>
    <property type="match status" value="1"/>
</dbReference>
<dbReference type="PROSITE" id="PS00170">
    <property type="entry name" value="CSA_PPIASE_1"/>
    <property type="match status" value="1"/>
</dbReference>
<dbReference type="PRINTS" id="PR00153">
    <property type="entry name" value="CSAPPISMRASE"/>
</dbReference>
<name>A0AAE3DL12_9FIRM</name>
<reference evidence="7" key="1">
    <citation type="submission" date="2021-10" db="EMBL/GenBank/DDBJ databases">
        <title>Anaerobic single-cell dispensing facilitates the cultivation of human gut bacteria.</title>
        <authorList>
            <person name="Afrizal A."/>
        </authorList>
    </citation>
    <scope>NUCLEOTIDE SEQUENCE</scope>
    <source>
        <strain evidence="7">CLA-AA-H274</strain>
    </source>
</reference>
<dbReference type="RefSeq" id="WP_308451217.1">
    <property type="nucleotide sequence ID" value="NZ_JAJEPU010000016.1"/>
</dbReference>
<gene>
    <name evidence="7" type="ORF">LKD32_06910</name>
</gene>
<evidence type="ECO:0000259" key="6">
    <source>
        <dbReference type="PROSITE" id="PS50072"/>
    </source>
</evidence>
<protein>
    <recommendedName>
        <fullName evidence="5">Peptidyl-prolyl cis-trans isomerase</fullName>
        <shortName evidence="5">PPIase</shortName>
        <ecNumber evidence="5">5.2.1.8</ecNumber>
    </recommendedName>
</protein>
<dbReference type="PIRSF" id="PIRSF001467">
    <property type="entry name" value="Peptidylpro_ismrse"/>
    <property type="match status" value="1"/>
</dbReference>
<dbReference type="SUPFAM" id="SSF50891">
    <property type="entry name" value="Cyclophilin-like"/>
    <property type="match status" value="1"/>
</dbReference>
<comment type="function">
    <text evidence="1 5">PPIases accelerate the folding of proteins. It catalyzes the cis-trans isomerization of proline imidic peptide bonds in oligopeptides.</text>
</comment>
<keyword evidence="8" id="KW-1185">Reference proteome</keyword>
<dbReference type="Gene3D" id="2.40.100.10">
    <property type="entry name" value="Cyclophilin-like"/>
    <property type="match status" value="1"/>
</dbReference>